<protein>
    <submittedName>
        <fullName evidence="6">Dihydrolipoamide dehydrogenase</fullName>
        <ecNumber evidence="6">1.8.1.4</ecNumber>
    </submittedName>
</protein>
<evidence type="ECO:0000256" key="3">
    <source>
        <dbReference type="ARBA" id="ARBA00022827"/>
    </source>
</evidence>
<dbReference type="SUPFAM" id="SSF51905">
    <property type="entry name" value="FAD/NAD(P)-binding domain"/>
    <property type="match status" value="1"/>
</dbReference>
<keyword evidence="3" id="KW-0274">FAD</keyword>
<accession>A0A3B0YXK2</accession>
<feature type="domain" description="FAD/NAD(P)-binding" evidence="5">
    <location>
        <begin position="6"/>
        <end position="318"/>
    </location>
</feature>
<dbReference type="Gene3D" id="3.30.390.30">
    <property type="match status" value="1"/>
</dbReference>
<gene>
    <name evidence="6" type="ORF">MNBD_GAMMA13-155</name>
</gene>
<keyword evidence="2" id="KW-0285">Flavoprotein</keyword>
<dbReference type="EMBL" id="UOFK01000211">
    <property type="protein sequence ID" value="VAW80092.1"/>
    <property type="molecule type" value="Genomic_DNA"/>
</dbReference>
<dbReference type="EC" id="1.8.1.4" evidence="6"/>
<reference evidence="6" key="1">
    <citation type="submission" date="2018-06" db="EMBL/GenBank/DDBJ databases">
        <authorList>
            <person name="Zhirakovskaya E."/>
        </authorList>
    </citation>
    <scope>NUCLEOTIDE SEQUENCE</scope>
</reference>
<evidence type="ECO:0000256" key="2">
    <source>
        <dbReference type="ARBA" id="ARBA00022630"/>
    </source>
</evidence>
<evidence type="ECO:0000259" key="5">
    <source>
        <dbReference type="Pfam" id="PF07992"/>
    </source>
</evidence>
<dbReference type="PANTHER" id="PTHR43014:SF4">
    <property type="entry name" value="PYRIDINE NUCLEOTIDE-DISULFIDE OXIDOREDUCTASE RCLA-RELATED"/>
    <property type="match status" value="1"/>
</dbReference>
<evidence type="ECO:0000313" key="6">
    <source>
        <dbReference type="EMBL" id="VAW80092.1"/>
    </source>
</evidence>
<dbReference type="PRINTS" id="PR00411">
    <property type="entry name" value="PNDRDTASEI"/>
</dbReference>
<dbReference type="GO" id="GO:0050660">
    <property type="term" value="F:flavin adenine dinucleotide binding"/>
    <property type="evidence" value="ECO:0007669"/>
    <property type="project" value="TreeGrafter"/>
</dbReference>
<evidence type="ECO:0000259" key="4">
    <source>
        <dbReference type="Pfam" id="PF02852"/>
    </source>
</evidence>
<organism evidence="6">
    <name type="scientific">hydrothermal vent metagenome</name>
    <dbReference type="NCBI Taxonomy" id="652676"/>
    <lineage>
        <taxon>unclassified sequences</taxon>
        <taxon>metagenomes</taxon>
        <taxon>ecological metagenomes</taxon>
    </lineage>
</organism>
<dbReference type="InterPro" id="IPR023753">
    <property type="entry name" value="FAD/NAD-binding_dom"/>
</dbReference>
<dbReference type="GO" id="GO:0004148">
    <property type="term" value="F:dihydrolipoyl dehydrogenase (NADH) activity"/>
    <property type="evidence" value="ECO:0007669"/>
    <property type="project" value="UniProtKB-EC"/>
</dbReference>
<dbReference type="Pfam" id="PF07992">
    <property type="entry name" value="Pyr_redox_2"/>
    <property type="match status" value="1"/>
</dbReference>
<sequence length="469" mass="50704">MEKHVDVAIIGAGSAGLYALGQIKHKTDSYVLIDGGELGTTCSRVGCMPSKAIIQVAEDFHRRKLFNREGIEGTNSMSIAGGDVMEHVQDMRDIFVDKVLSTSTDEMGDELITAYAHFLEPDLLQAGEDTIRAKRIIIATGTSPVVPAAWKAFGDRILTTDDIFEMQDLPESLAVIGLGVIGLELGQAFNRLGVQVTGIDQLETIGSIDDPDVDKLAQQLIGKEFPLWLGHTANIEADDGKLRVSAGNQSVTVEKILVAIGRTPNLGSLNLDKAGLSLNASGTLDHDPNTLQVGNKPIFIAGDVTATRQLLHEAADEGRIAGINAVSDTVMAFRRKTPLAITFTDPNIVMVGARYSALDLDNTVTGSVAFGMLGRALLMGKNKGTLKLYADRLSGRLLGASMVAPHGEHLGHLLNWCIEQQLTILQMVRMPFYHPVLEEAIQPILRDMLSRSDWNNSPYPPDLELLPQV</sequence>
<dbReference type="InterPro" id="IPR016156">
    <property type="entry name" value="FAD/NAD-linked_Rdtase_dimer_sf"/>
</dbReference>
<name>A0A3B0YXK2_9ZZZZ</name>
<dbReference type="Pfam" id="PF02852">
    <property type="entry name" value="Pyr_redox_dim"/>
    <property type="match status" value="1"/>
</dbReference>
<dbReference type="InterPro" id="IPR036188">
    <property type="entry name" value="FAD/NAD-bd_sf"/>
</dbReference>
<keyword evidence="6" id="KW-0560">Oxidoreductase</keyword>
<feature type="domain" description="Pyridine nucleotide-disulphide oxidoreductase dimerisation" evidence="4">
    <location>
        <begin position="341"/>
        <end position="442"/>
    </location>
</feature>
<dbReference type="InterPro" id="IPR004099">
    <property type="entry name" value="Pyr_nucl-diS_OxRdtase_dimer"/>
</dbReference>
<dbReference type="AlphaFoldDB" id="A0A3B0YXK2"/>
<proteinExistence type="inferred from homology"/>
<dbReference type="GO" id="GO:0003955">
    <property type="term" value="F:NAD(P)H dehydrogenase (quinone) activity"/>
    <property type="evidence" value="ECO:0007669"/>
    <property type="project" value="TreeGrafter"/>
</dbReference>
<comment type="similarity">
    <text evidence="1">Belongs to the class-I pyridine nucleotide-disulfide oxidoreductase family.</text>
</comment>
<dbReference type="PANTHER" id="PTHR43014">
    <property type="entry name" value="MERCURIC REDUCTASE"/>
    <property type="match status" value="1"/>
</dbReference>
<dbReference type="InterPro" id="IPR001100">
    <property type="entry name" value="Pyr_nuc-diS_OxRdtase"/>
</dbReference>
<evidence type="ECO:0000256" key="1">
    <source>
        <dbReference type="ARBA" id="ARBA00007532"/>
    </source>
</evidence>
<dbReference type="NCBIfam" id="NF004939">
    <property type="entry name" value="PRK06292.1-1"/>
    <property type="match status" value="1"/>
</dbReference>
<dbReference type="PIRSF" id="PIRSF000350">
    <property type="entry name" value="Mercury_reductase_MerA"/>
    <property type="match status" value="1"/>
</dbReference>
<dbReference type="SUPFAM" id="SSF55424">
    <property type="entry name" value="FAD/NAD-linked reductases, dimerisation (C-terminal) domain"/>
    <property type="match status" value="1"/>
</dbReference>
<dbReference type="Gene3D" id="3.50.50.60">
    <property type="entry name" value="FAD/NAD(P)-binding domain"/>
    <property type="match status" value="2"/>
</dbReference>
<dbReference type="PRINTS" id="PR00368">
    <property type="entry name" value="FADPNR"/>
</dbReference>